<sequence>MEVSRSIKKQDQVKNVDEICLYLDARYVLVSEAFWRLFHYRLHDRSSGIIQLQVYLPGEYMITFWDDEHLEVVIECSNSGKTMLIMWFEANANLRTVDGVIYNSFKEACIALGLLQDDKELDECLAEAVQMQSGAQLRYLFATLLLFCRSSKPELLWKKHVLVFSNDIQCQVHSNTENMSFDLVEADKYN</sequence>
<dbReference type="AlphaFoldDB" id="A0A9N9HIZ7"/>
<evidence type="ECO:0000313" key="2">
    <source>
        <dbReference type="Proteomes" id="UP000789759"/>
    </source>
</evidence>
<name>A0A9N9HIZ7_9GLOM</name>
<accession>A0A9N9HIZ7</accession>
<reference evidence="1" key="1">
    <citation type="submission" date="2021-06" db="EMBL/GenBank/DDBJ databases">
        <authorList>
            <person name="Kallberg Y."/>
            <person name="Tangrot J."/>
            <person name="Rosling A."/>
        </authorList>
    </citation>
    <scope>NUCLEOTIDE SEQUENCE</scope>
    <source>
        <strain evidence="1">FL966</strain>
    </source>
</reference>
<evidence type="ECO:0000313" key="1">
    <source>
        <dbReference type="EMBL" id="CAG8679327.1"/>
    </source>
</evidence>
<keyword evidence="2" id="KW-1185">Reference proteome</keyword>
<protein>
    <submittedName>
        <fullName evidence="1">5254_t:CDS:1</fullName>
    </submittedName>
</protein>
<gene>
    <name evidence="1" type="ORF">CPELLU_LOCUS10694</name>
</gene>
<comment type="caution">
    <text evidence="1">The sequence shown here is derived from an EMBL/GenBank/DDBJ whole genome shotgun (WGS) entry which is preliminary data.</text>
</comment>
<dbReference type="EMBL" id="CAJVQA010008962">
    <property type="protein sequence ID" value="CAG8679327.1"/>
    <property type="molecule type" value="Genomic_DNA"/>
</dbReference>
<proteinExistence type="predicted"/>
<organism evidence="1 2">
    <name type="scientific">Cetraspora pellucida</name>
    <dbReference type="NCBI Taxonomy" id="1433469"/>
    <lineage>
        <taxon>Eukaryota</taxon>
        <taxon>Fungi</taxon>
        <taxon>Fungi incertae sedis</taxon>
        <taxon>Mucoromycota</taxon>
        <taxon>Glomeromycotina</taxon>
        <taxon>Glomeromycetes</taxon>
        <taxon>Diversisporales</taxon>
        <taxon>Gigasporaceae</taxon>
        <taxon>Cetraspora</taxon>
    </lineage>
</organism>
<dbReference type="OrthoDB" id="2276331at2759"/>
<dbReference type="Proteomes" id="UP000789759">
    <property type="component" value="Unassembled WGS sequence"/>
</dbReference>